<evidence type="ECO:0000256" key="1">
    <source>
        <dbReference type="SAM" id="MobiDB-lite"/>
    </source>
</evidence>
<proteinExistence type="predicted"/>
<dbReference type="HOGENOM" id="CLU_215242_0_0_4"/>
<feature type="compositionally biased region" description="Low complexity" evidence="1">
    <location>
        <begin position="28"/>
        <end position="50"/>
    </location>
</feature>
<dbReference type="Proteomes" id="UP000002283">
    <property type="component" value="Chromosome II"/>
</dbReference>
<dbReference type="EMBL" id="CP000545">
    <property type="protein sequence ID" value="ABM98693.2"/>
    <property type="molecule type" value="Genomic_DNA"/>
</dbReference>
<sequence>MQQRFVRASKRMKPIRATRTRTTRLKRAAAPLRSDPPVRATPTAARAVHD</sequence>
<dbReference type="KEGG" id="bml:BMA10229_1169"/>
<protein>
    <submittedName>
        <fullName evidence="2">Uncharacterized protein</fullName>
    </submittedName>
</protein>
<feature type="region of interest" description="Disordered" evidence="1">
    <location>
        <begin position="26"/>
        <end position="50"/>
    </location>
</feature>
<dbReference type="AlphaFoldDB" id="A2RZ53"/>
<gene>
    <name evidence="2" type="ordered locus">BMA10229_1169</name>
</gene>
<organism evidence="2 3">
    <name type="scientific">Burkholderia mallei (strain NCTC 10229)</name>
    <dbReference type="NCBI Taxonomy" id="412022"/>
    <lineage>
        <taxon>Bacteria</taxon>
        <taxon>Pseudomonadati</taxon>
        <taxon>Pseudomonadota</taxon>
        <taxon>Betaproteobacteria</taxon>
        <taxon>Burkholderiales</taxon>
        <taxon>Burkholderiaceae</taxon>
        <taxon>Burkholderia</taxon>
        <taxon>pseudomallei group</taxon>
    </lineage>
</organism>
<evidence type="ECO:0000313" key="2">
    <source>
        <dbReference type="EMBL" id="ABM98693.2"/>
    </source>
</evidence>
<accession>A2RZ53</accession>
<reference evidence="2 3" key="1">
    <citation type="submission" date="2007-01" db="EMBL/GenBank/DDBJ databases">
        <authorList>
            <person name="DeShazer D."/>
            <person name="Woods D.E."/>
            <person name="Nierman W.C."/>
        </authorList>
    </citation>
    <scope>NUCLEOTIDE SEQUENCE [LARGE SCALE GENOMIC DNA]</scope>
    <source>
        <strain evidence="2 3">NCTC 10229</strain>
    </source>
</reference>
<name>A2RZ53_BURM9</name>
<evidence type="ECO:0000313" key="3">
    <source>
        <dbReference type="Proteomes" id="UP000002283"/>
    </source>
</evidence>